<reference evidence="2 3" key="1">
    <citation type="journal article" date="2019" name="Commun. Biol.">
        <title>The bagworm genome reveals a unique fibroin gene that provides high tensile strength.</title>
        <authorList>
            <person name="Kono N."/>
            <person name="Nakamura H."/>
            <person name="Ohtoshi R."/>
            <person name="Tomita M."/>
            <person name="Numata K."/>
            <person name="Arakawa K."/>
        </authorList>
    </citation>
    <scope>NUCLEOTIDE SEQUENCE [LARGE SCALE GENOMIC DNA]</scope>
</reference>
<protein>
    <submittedName>
        <fullName evidence="2">Uncharacterized protein</fullName>
    </submittedName>
</protein>
<feature type="region of interest" description="Disordered" evidence="1">
    <location>
        <begin position="58"/>
        <end position="79"/>
    </location>
</feature>
<keyword evidence="3" id="KW-1185">Reference proteome</keyword>
<dbReference type="EMBL" id="BGZK01000053">
    <property type="protein sequence ID" value="GBP12813.1"/>
    <property type="molecule type" value="Genomic_DNA"/>
</dbReference>
<gene>
    <name evidence="2" type="ORF">EVAR_6134_1</name>
</gene>
<organism evidence="2 3">
    <name type="scientific">Eumeta variegata</name>
    <name type="common">Bagworm moth</name>
    <name type="synonym">Eumeta japonica</name>
    <dbReference type="NCBI Taxonomy" id="151549"/>
    <lineage>
        <taxon>Eukaryota</taxon>
        <taxon>Metazoa</taxon>
        <taxon>Ecdysozoa</taxon>
        <taxon>Arthropoda</taxon>
        <taxon>Hexapoda</taxon>
        <taxon>Insecta</taxon>
        <taxon>Pterygota</taxon>
        <taxon>Neoptera</taxon>
        <taxon>Endopterygota</taxon>
        <taxon>Lepidoptera</taxon>
        <taxon>Glossata</taxon>
        <taxon>Ditrysia</taxon>
        <taxon>Tineoidea</taxon>
        <taxon>Psychidae</taxon>
        <taxon>Oiketicinae</taxon>
        <taxon>Eumeta</taxon>
    </lineage>
</organism>
<evidence type="ECO:0000313" key="2">
    <source>
        <dbReference type="EMBL" id="GBP12813.1"/>
    </source>
</evidence>
<dbReference type="OrthoDB" id="297496at2759"/>
<name>A0A4C1TE51_EUMVA</name>
<dbReference type="Proteomes" id="UP000299102">
    <property type="component" value="Unassembled WGS sequence"/>
</dbReference>
<feature type="compositionally biased region" description="Basic and acidic residues" evidence="1">
    <location>
        <begin position="61"/>
        <end position="78"/>
    </location>
</feature>
<proteinExistence type="predicted"/>
<accession>A0A4C1TE51</accession>
<evidence type="ECO:0000256" key="1">
    <source>
        <dbReference type="SAM" id="MobiDB-lite"/>
    </source>
</evidence>
<sequence>MRSKDTGNEWRSSKLLKGPNLMDDPFKSGMFIKNNHKIGSAPFILWIVFTRHTQITAQTENNKRQAEENARDEEKDGSRVGLHAVGGQRTHDDQASVCSCNCLGNKQCEVSALLATAPPPPPRVLRRRASFAPSLVERASV</sequence>
<comment type="caution">
    <text evidence="2">The sequence shown here is derived from an EMBL/GenBank/DDBJ whole genome shotgun (WGS) entry which is preliminary data.</text>
</comment>
<dbReference type="AlphaFoldDB" id="A0A4C1TE51"/>
<evidence type="ECO:0000313" key="3">
    <source>
        <dbReference type="Proteomes" id="UP000299102"/>
    </source>
</evidence>